<sequence>MSPNHLSLSHASPEGAEWHVFADKCEEHGSLWFGFQLALTLTRRGQRVRLFTNGLDELARAFGTSATTGVQVFHGVELVDARLDRFFQPARNSVQMFYTRPSKDYLSRFARSIGGANSLQVVPLDSGITTSNAIIVLDQRDEITSWMMQMGDLPRRGGYIRLDGCEKPTPGSEDRARTEHRAVAWRWFELPPELIGDPSGMVVTIAVGSQGAASRALDMVAKRPAPQPTACMLRGKSIHAPAVGEHGSMGVVEFPEMSWSTRQDLVLGSDLLITDKPELAAQANQCGIPVIWSADHSSDMPYLDWYTVGCHAPMRAALCQAFLAVGGRRDIDDAAQQYWAHFKDAQRLAQGVAERIARAPELADVALAALNEKPEAVSVVEHQFSPTAPIDL</sequence>
<organism evidence="1 2">
    <name type="scientific">Ideonella aquatica</name>
    <dbReference type="NCBI Taxonomy" id="2824119"/>
    <lineage>
        <taxon>Bacteria</taxon>
        <taxon>Pseudomonadati</taxon>
        <taxon>Pseudomonadota</taxon>
        <taxon>Betaproteobacteria</taxon>
        <taxon>Burkholderiales</taxon>
        <taxon>Sphaerotilaceae</taxon>
        <taxon>Ideonella</taxon>
    </lineage>
</organism>
<gene>
    <name evidence="1" type="ORF">KAK06_15745</name>
</gene>
<dbReference type="EMBL" id="JAGQDE010000014">
    <property type="protein sequence ID" value="MBQ0960407.1"/>
    <property type="molecule type" value="Genomic_DNA"/>
</dbReference>
<protein>
    <submittedName>
        <fullName evidence="1">Uncharacterized protein</fullName>
    </submittedName>
</protein>
<dbReference type="RefSeq" id="WP_210803080.1">
    <property type="nucleotide sequence ID" value="NZ_JAGQDE010000014.1"/>
</dbReference>
<dbReference type="Proteomes" id="UP000678374">
    <property type="component" value="Unassembled WGS sequence"/>
</dbReference>
<evidence type="ECO:0000313" key="1">
    <source>
        <dbReference type="EMBL" id="MBQ0960407.1"/>
    </source>
</evidence>
<proteinExistence type="predicted"/>
<keyword evidence="2" id="KW-1185">Reference proteome</keyword>
<dbReference type="AlphaFoldDB" id="A0A940YKM8"/>
<name>A0A940YKM8_9BURK</name>
<comment type="caution">
    <text evidence="1">The sequence shown here is derived from an EMBL/GenBank/DDBJ whole genome shotgun (WGS) entry which is preliminary data.</text>
</comment>
<evidence type="ECO:0000313" key="2">
    <source>
        <dbReference type="Proteomes" id="UP000678374"/>
    </source>
</evidence>
<accession>A0A940YKM8</accession>
<reference evidence="1" key="1">
    <citation type="submission" date="2021-04" db="EMBL/GenBank/DDBJ databases">
        <title>The genome sequence of Ideonella sp. 4Y11.</title>
        <authorList>
            <person name="Liu Y."/>
        </authorList>
    </citation>
    <scope>NUCLEOTIDE SEQUENCE</scope>
    <source>
        <strain evidence="1">4Y11</strain>
    </source>
</reference>